<evidence type="ECO:0000256" key="3">
    <source>
        <dbReference type="RuleBase" id="RU003718"/>
    </source>
</evidence>
<dbReference type="Gene3D" id="3.40.50.2000">
    <property type="entry name" value="Glycogen Phosphorylase B"/>
    <property type="match status" value="2"/>
</dbReference>
<dbReference type="InterPro" id="IPR035595">
    <property type="entry name" value="UDP_glycos_trans_CS"/>
</dbReference>
<protein>
    <recommendedName>
        <fullName evidence="4">Glycosyltransferase</fullName>
        <ecNumber evidence="4">2.4.1.-</ecNumber>
    </recommendedName>
</protein>
<evidence type="ECO:0000256" key="2">
    <source>
        <dbReference type="ARBA" id="ARBA00022679"/>
    </source>
</evidence>
<dbReference type="InterPro" id="IPR002213">
    <property type="entry name" value="UDP_glucos_trans"/>
</dbReference>
<organism evidence="5">
    <name type="scientific">Plagiochasma appendiculatum</name>
    <dbReference type="NCBI Taxonomy" id="157224"/>
    <lineage>
        <taxon>Eukaryota</taxon>
        <taxon>Viridiplantae</taxon>
        <taxon>Streptophyta</taxon>
        <taxon>Embryophyta</taxon>
        <taxon>Marchantiophyta</taxon>
        <taxon>Marchantiopsida</taxon>
        <taxon>Marchantiidae</taxon>
        <taxon>Marchantiales</taxon>
        <taxon>Aytoniaceae</taxon>
        <taxon>Plagiochasma</taxon>
    </lineage>
</organism>
<dbReference type="SMR" id="A0A7G4WF16"/>
<reference evidence="5" key="1">
    <citation type="submission" date="2019-11" db="EMBL/GenBank/DDBJ databases">
        <authorList>
            <person name="Zhu T."/>
        </authorList>
    </citation>
    <scope>NUCLEOTIDE SEQUENCE</scope>
</reference>
<dbReference type="PROSITE" id="PS00375">
    <property type="entry name" value="UDPGT"/>
    <property type="match status" value="1"/>
</dbReference>
<dbReference type="GO" id="GO:0008194">
    <property type="term" value="F:UDP-glycosyltransferase activity"/>
    <property type="evidence" value="ECO:0007669"/>
    <property type="project" value="InterPro"/>
</dbReference>
<evidence type="ECO:0000256" key="4">
    <source>
        <dbReference type="RuleBase" id="RU362057"/>
    </source>
</evidence>
<evidence type="ECO:0000256" key="1">
    <source>
        <dbReference type="ARBA" id="ARBA00009995"/>
    </source>
</evidence>
<accession>A0A7G4WF16</accession>
<keyword evidence="3" id="KW-0328">Glycosyltransferase</keyword>
<dbReference type="SUPFAM" id="SSF53756">
    <property type="entry name" value="UDP-Glycosyltransferase/glycogen phosphorylase"/>
    <property type="match status" value="1"/>
</dbReference>
<dbReference type="EMBL" id="MN648205">
    <property type="protein sequence ID" value="QMU23732.1"/>
    <property type="molecule type" value="mRNA"/>
</dbReference>
<keyword evidence="2 3" id="KW-0808">Transferase</keyword>
<comment type="similarity">
    <text evidence="1 3">Belongs to the UDP-glycosyltransferase family.</text>
</comment>
<dbReference type="FunFam" id="3.40.50.2000:FF:000056">
    <property type="entry name" value="Glycosyltransferase"/>
    <property type="match status" value="1"/>
</dbReference>
<sequence>MARESRGKPHALLVPLSGQGHVAPLLTLGMRLADNGITITLAGFKKDVVGIKEKYGKQLQSLDFHLLELDHDPGVIDNVKVKPPHVQAATGRAMEPVLEKLEADRLAGRAIPSCIIADFFMFWSEDAAARLGMKRYVFYPSGVILAKMFQEVPFLLKTGKLQLGDDNSVIPFDGLVELPGIALVKYSDLPFSIRHLPLRLGSTVSASIVVNSFLDLELEPIKYYQIKSSSKQSQGKVYAVGPIVTPATFKDHAFLSATVTTATDPLSWLDTQPGLSVLYICLGSMVRLSPPQIMQLALALESLEEKCSFLWVLPRGNGNFEALEDVLPADFARKANGRGLVTTSWVPQVQVLAHPAILGFLSHCGWCSTIESMTSGVPMIAWPHAAEQFLNCRYIVDQLKVATEVVRGPDGVVEQKEFEKAFTVLLGDQGKQIKDRCKELKAKAAAAIAPGGSSENAFQQLIEEIKSLT</sequence>
<dbReference type="PANTHER" id="PTHR48045">
    <property type="entry name" value="UDP-GLYCOSYLTRANSFERASE 72B1"/>
    <property type="match status" value="1"/>
</dbReference>
<dbReference type="EC" id="2.4.1.-" evidence="4"/>
<dbReference type="PANTHER" id="PTHR48045:SF31">
    <property type="entry name" value="UDP-GLYCOSYLTRANSFERASE 76B1-LIKE"/>
    <property type="match status" value="1"/>
</dbReference>
<proteinExistence type="evidence at transcript level"/>
<dbReference type="AlphaFoldDB" id="A0A7G4WF16"/>
<name>A0A7G4WF16_9MARC</name>
<evidence type="ECO:0000313" key="5">
    <source>
        <dbReference type="EMBL" id="QMU23732.1"/>
    </source>
</evidence>
<dbReference type="CDD" id="cd03784">
    <property type="entry name" value="GT1_Gtf-like"/>
    <property type="match status" value="1"/>
</dbReference>
<dbReference type="Pfam" id="PF00201">
    <property type="entry name" value="UDPGT"/>
    <property type="match status" value="1"/>
</dbReference>